<reference evidence="3 4" key="1">
    <citation type="journal article" date="2016" name="J. Biotechnol.">
        <title>First complete genome sequence of a species in the genus Microterricola, an extremophilic cold active enzyme producing bacterial strain ERGS5:02 isolated from Sikkim Himalaya.</title>
        <authorList>
            <person name="Himanshu"/>
            <person name="Swarnkar M.K."/>
            <person name="Singh D."/>
            <person name="Kumar R."/>
        </authorList>
    </citation>
    <scope>NUCLEOTIDE SEQUENCE [LARGE SCALE GENOMIC DNA]</scope>
    <source>
        <strain evidence="3 4">ERGS5:02</strain>
    </source>
</reference>
<keyword evidence="1" id="KW-0812">Transmembrane</keyword>
<evidence type="ECO:0000259" key="2">
    <source>
        <dbReference type="Pfam" id="PF13400"/>
    </source>
</evidence>
<dbReference type="EMBL" id="CP014145">
    <property type="protein sequence ID" value="AMB58047.1"/>
    <property type="molecule type" value="Genomic_DNA"/>
</dbReference>
<proteinExistence type="predicted"/>
<keyword evidence="1" id="KW-1133">Transmembrane helix</keyword>
<dbReference type="Proteomes" id="UP000058305">
    <property type="component" value="Chromosome"/>
</dbReference>
<sequence>MGSATVTGRLRGEDGSSLILTIFYGAFALVLILLVVAATSLSLERKRLLSVADGAALAGAEAFELSAVHLTPGGLTVAVSDVDVRAAALEHLAAVPHGSLEDLRVEHAGSPDGASALVTLSAWWRPPVLTVFVPEGIRLEVSSTARSMFR</sequence>
<organism evidence="3 4">
    <name type="scientific">Microterricola viridarii</name>
    <dbReference type="NCBI Taxonomy" id="412690"/>
    <lineage>
        <taxon>Bacteria</taxon>
        <taxon>Bacillati</taxon>
        <taxon>Actinomycetota</taxon>
        <taxon>Actinomycetes</taxon>
        <taxon>Micrococcales</taxon>
        <taxon>Microbacteriaceae</taxon>
        <taxon>Microterricola</taxon>
    </lineage>
</organism>
<dbReference type="AlphaFoldDB" id="A0A0Y0N256"/>
<evidence type="ECO:0000256" key="1">
    <source>
        <dbReference type="SAM" id="Phobius"/>
    </source>
</evidence>
<dbReference type="KEGG" id="mvd:AWU67_03300"/>
<evidence type="ECO:0000313" key="4">
    <source>
        <dbReference type="Proteomes" id="UP000058305"/>
    </source>
</evidence>
<reference evidence="4" key="2">
    <citation type="submission" date="2016-01" db="EMBL/GenBank/DDBJ databases">
        <title>First complete genome sequence of a species in the genus Microterricola, an extremophilic cold active enzyme producing strain ERGS5:02 isolated from Sikkim Himalaya.</title>
        <authorList>
            <person name="Kumar R."/>
            <person name="Singh D."/>
            <person name="Swarnkar M.K."/>
        </authorList>
    </citation>
    <scope>NUCLEOTIDE SEQUENCE [LARGE SCALE GENOMIC DNA]</scope>
    <source>
        <strain evidence="4">ERGS5:02</strain>
    </source>
</reference>
<protein>
    <recommendedName>
        <fullName evidence="2">Putative Flp pilus-assembly TadG-like N-terminal domain-containing protein</fullName>
    </recommendedName>
</protein>
<feature type="transmembrane region" description="Helical" evidence="1">
    <location>
        <begin position="18"/>
        <end position="41"/>
    </location>
</feature>
<keyword evidence="1" id="KW-0472">Membrane</keyword>
<feature type="domain" description="Putative Flp pilus-assembly TadG-like N-terminal" evidence="2">
    <location>
        <begin position="15"/>
        <end position="60"/>
    </location>
</feature>
<keyword evidence="4" id="KW-1185">Reference proteome</keyword>
<dbReference type="Pfam" id="PF13400">
    <property type="entry name" value="Tad"/>
    <property type="match status" value="1"/>
</dbReference>
<name>A0A0Y0N256_9MICO</name>
<accession>A0A0Y0N256</accession>
<evidence type="ECO:0000313" key="3">
    <source>
        <dbReference type="EMBL" id="AMB58047.1"/>
    </source>
</evidence>
<gene>
    <name evidence="3" type="ORF">AWU67_03300</name>
</gene>
<dbReference type="InterPro" id="IPR028087">
    <property type="entry name" value="Tad_N"/>
</dbReference>
<dbReference type="OrthoDB" id="4808490at2"/>